<comment type="catalytic activity">
    <reaction evidence="4">
        <text>L-proline + NADP(+) = (S)-1-pyrroline-5-carboxylate + NADPH + 2 H(+)</text>
        <dbReference type="Rhea" id="RHEA:14109"/>
        <dbReference type="ChEBI" id="CHEBI:15378"/>
        <dbReference type="ChEBI" id="CHEBI:17388"/>
        <dbReference type="ChEBI" id="CHEBI:57783"/>
        <dbReference type="ChEBI" id="CHEBI:58349"/>
        <dbReference type="ChEBI" id="CHEBI:60039"/>
        <dbReference type="EC" id="1.5.1.2"/>
    </reaction>
</comment>
<dbReference type="PANTHER" id="PTHR11645">
    <property type="entry name" value="PYRROLINE-5-CARBOXYLATE REDUCTASE"/>
    <property type="match status" value="1"/>
</dbReference>
<keyword evidence="4" id="KW-0028">Amino-acid biosynthesis</keyword>
<comment type="function">
    <text evidence="4">Catalyzes the reduction of 1-pyrroline-5-carboxylate (PCA) to L-proline.</text>
</comment>
<dbReference type="InterPro" id="IPR008927">
    <property type="entry name" value="6-PGluconate_DH-like_C_sf"/>
</dbReference>
<dbReference type="PANTHER" id="PTHR11645:SF0">
    <property type="entry name" value="PYRROLINE-5-CARBOXYLATE REDUCTASE 3"/>
    <property type="match status" value="1"/>
</dbReference>
<dbReference type="InterPro" id="IPR028939">
    <property type="entry name" value="P5C_Rdtase_cat_N"/>
</dbReference>
<dbReference type="EMBL" id="JAGIOF010000001">
    <property type="protein sequence ID" value="MBP2387114.1"/>
    <property type="molecule type" value="Genomic_DNA"/>
</dbReference>
<protein>
    <recommendedName>
        <fullName evidence="4 5">Pyrroline-5-carboxylate reductase</fullName>
        <shortName evidence="4">P5C reductase</shortName>
        <shortName evidence="4">P5CR</shortName>
        <ecNumber evidence="4 5">1.5.1.2</ecNumber>
    </recommendedName>
    <alternativeName>
        <fullName evidence="4">PCA reductase</fullName>
    </alternativeName>
</protein>
<comment type="subcellular location">
    <subcellularLocation>
        <location evidence="4">Cytoplasm</location>
    </subcellularLocation>
</comment>
<feature type="domain" description="Pyrroline-5-carboxylate reductase catalytic N-terminal" evidence="6">
    <location>
        <begin position="14"/>
        <end position="113"/>
    </location>
</feature>
<comment type="caution">
    <text evidence="8">The sequence shown here is derived from an EMBL/GenBank/DDBJ whole genome shotgun (WGS) entry which is preliminary data.</text>
</comment>
<evidence type="ECO:0000259" key="7">
    <source>
        <dbReference type="Pfam" id="PF14748"/>
    </source>
</evidence>
<keyword evidence="9" id="KW-1185">Reference proteome</keyword>
<evidence type="ECO:0000259" key="6">
    <source>
        <dbReference type="Pfam" id="PF03807"/>
    </source>
</evidence>
<keyword evidence="4" id="KW-0963">Cytoplasm</keyword>
<dbReference type="Pfam" id="PF03807">
    <property type="entry name" value="F420_oxidored"/>
    <property type="match status" value="1"/>
</dbReference>
<name>A0ABS4XHE6_9MICC</name>
<keyword evidence="3 4" id="KW-0560">Oxidoreductase</keyword>
<dbReference type="PIRSF" id="PIRSF000193">
    <property type="entry name" value="Pyrrol-5-carb_rd"/>
    <property type="match status" value="1"/>
</dbReference>
<comment type="pathway">
    <text evidence="4">Amino-acid biosynthesis; L-proline biosynthesis; L-proline from L-glutamate 5-semialdehyde: step 1/1.</text>
</comment>
<dbReference type="Gene3D" id="1.10.3730.10">
    <property type="entry name" value="ProC C-terminal domain-like"/>
    <property type="match status" value="1"/>
</dbReference>
<dbReference type="InterPro" id="IPR029036">
    <property type="entry name" value="P5CR_dimer"/>
</dbReference>
<comment type="catalytic activity">
    <reaction evidence="4">
        <text>L-proline + NAD(+) = (S)-1-pyrroline-5-carboxylate + NADH + 2 H(+)</text>
        <dbReference type="Rhea" id="RHEA:14105"/>
        <dbReference type="ChEBI" id="CHEBI:15378"/>
        <dbReference type="ChEBI" id="CHEBI:17388"/>
        <dbReference type="ChEBI" id="CHEBI:57540"/>
        <dbReference type="ChEBI" id="CHEBI:57945"/>
        <dbReference type="ChEBI" id="CHEBI:60039"/>
        <dbReference type="EC" id="1.5.1.2"/>
    </reaction>
</comment>
<dbReference type="EC" id="1.5.1.2" evidence="4 5"/>
<dbReference type="HAMAP" id="MF_01925">
    <property type="entry name" value="P5C_reductase"/>
    <property type="match status" value="1"/>
</dbReference>
<proteinExistence type="inferred from homology"/>
<dbReference type="InterPro" id="IPR000304">
    <property type="entry name" value="Pyrroline-COOH_reductase"/>
</dbReference>
<dbReference type="Pfam" id="PF14748">
    <property type="entry name" value="P5CR_dimer"/>
    <property type="match status" value="1"/>
</dbReference>
<evidence type="ECO:0000256" key="3">
    <source>
        <dbReference type="ARBA" id="ARBA00023002"/>
    </source>
</evidence>
<sequence>MTSAPDSAAPTERKLAFLGTGSMNGAVLRGIIASGHNPQAVNATVRSDARAEALRADTGVNVLIASENPEANKQAVSGADIVFLGVKPVGIQALCDEIRDSLSPQAVVVSVAAAITIDMMASHLNPGQPIVRSMPNTPLMVGAGAVGLSAGDTVTAEALAEVVQLLSGSGIVHVVPESQQNAVSAISGSGPAYAFYLVEAMAKAGVELGLDPALAMDLARATVSGAGKMLADPQADPAAMRRAVTSPNGTTERAIATFDAEGLPQIMVHATAAAAARAAQISNELA</sequence>
<organism evidence="8 9">
    <name type="scientific">Paeniglutamicibacter kerguelensis</name>
    <dbReference type="NCBI Taxonomy" id="254788"/>
    <lineage>
        <taxon>Bacteria</taxon>
        <taxon>Bacillati</taxon>
        <taxon>Actinomycetota</taxon>
        <taxon>Actinomycetes</taxon>
        <taxon>Micrococcales</taxon>
        <taxon>Micrococcaceae</taxon>
        <taxon>Paeniglutamicibacter</taxon>
    </lineage>
</organism>
<evidence type="ECO:0000256" key="1">
    <source>
        <dbReference type="ARBA" id="ARBA00005525"/>
    </source>
</evidence>
<keyword evidence="4" id="KW-0641">Proline biosynthesis</keyword>
<gene>
    <name evidence="4" type="primary">proC</name>
    <name evidence="8" type="ORF">JOF47_002625</name>
</gene>
<evidence type="ECO:0000256" key="4">
    <source>
        <dbReference type="HAMAP-Rule" id="MF_01925"/>
    </source>
</evidence>
<dbReference type="NCBIfam" id="TIGR00112">
    <property type="entry name" value="proC"/>
    <property type="match status" value="1"/>
</dbReference>
<keyword evidence="2 4" id="KW-0521">NADP</keyword>
<dbReference type="SUPFAM" id="SSF51735">
    <property type="entry name" value="NAD(P)-binding Rossmann-fold domains"/>
    <property type="match status" value="1"/>
</dbReference>
<reference evidence="8 9" key="1">
    <citation type="submission" date="2021-03" db="EMBL/GenBank/DDBJ databases">
        <title>Sequencing the genomes of 1000 actinobacteria strains.</title>
        <authorList>
            <person name="Klenk H.-P."/>
        </authorList>
    </citation>
    <scope>NUCLEOTIDE SEQUENCE [LARGE SCALE GENOMIC DNA]</scope>
    <source>
        <strain evidence="8 9">DSM 15797</strain>
    </source>
</reference>
<evidence type="ECO:0000256" key="5">
    <source>
        <dbReference type="NCBIfam" id="TIGR00112"/>
    </source>
</evidence>
<dbReference type="GO" id="GO:0004735">
    <property type="term" value="F:pyrroline-5-carboxylate reductase activity"/>
    <property type="evidence" value="ECO:0007669"/>
    <property type="project" value="UniProtKB-EC"/>
</dbReference>
<dbReference type="Proteomes" id="UP001296993">
    <property type="component" value="Unassembled WGS sequence"/>
</dbReference>
<dbReference type="InterPro" id="IPR036291">
    <property type="entry name" value="NAD(P)-bd_dom_sf"/>
</dbReference>
<evidence type="ECO:0000313" key="8">
    <source>
        <dbReference type="EMBL" id="MBP2387114.1"/>
    </source>
</evidence>
<dbReference type="Gene3D" id="3.40.50.720">
    <property type="entry name" value="NAD(P)-binding Rossmann-like Domain"/>
    <property type="match status" value="1"/>
</dbReference>
<accession>A0ABS4XHE6</accession>
<dbReference type="SUPFAM" id="SSF48179">
    <property type="entry name" value="6-phosphogluconate dehydrogenase C-terminal domain-like"/>
    <property type="match status" value="1"/>
</dbReference>
<comment type="similarity">
    <text evidence="1 4">Belongs to the pyrroline-5-carboxylate reductase family.</text>
</comment>
<feature type="domain" description="Pyrroline-5-carboxylate reductase dimerisation" evidence="7">
    <location>
        <begin position="177"/>
        <end position="280"/>
    </location>
</feature>
<evidence type="ECO:0000313" key="9">
    <source>
        <dbReference type="Proteomes" id="UP001296993"/>
    </source>
</evidence>
<evidence type="ECO:0000256" key="2">
    <source>
        <dbReference type="ARBA" id="ARBA00022857"/>
    </source>
</evidence>